<gene>
    <name evidence="1" type="ORF">BN970_00490</name>
</gene>
<reference evidence="1 2" key="1">
    <citation type="submission" date="2015-03" db="EMBL/GenBank/DDBJ databases">
        <authorList>
            <person name="Murphy D."/>
        </authorList>
    </citation>
    <scope>NUCLEOTIDE SEQUENCE [LARGE SCALE GENOMIC DNA]</scope>
    <source>
        <strain evidence="1 2">D16</strain>
    </source>
</reference>
<dbReference type="Proteomes" id="UP000182227">
    <property type="component" value="Unassembled WGS sequence"/>
</dbReference>
<name>A0A0U1CWV5_9MYCO</name>
<protein>
    <submittedName>
        <fullName evidence="1">Type VII secretion protein EccE</fullName>
    </submittedName>
</protein>
<proteinExistence type="predicted"/>
<dbReference type="EMBL" id="CTEF01000001">
    <property type="protein sequence ID" value="CQD03532.1"/>
    <property type="molecule type" value="Genomic_DNA"/>
</dbReference>
<accession>A0A0U1CWV5</accession>
<dbReference type="AlphaFoldDB" id="A0A0U1CWV5"/>
<evidence type="ECO:0000313" key="2">
    <source>
        <dbReference type="Proteomes" id="UP000182227"/>
    </source>
</evidence>
<organism evidence="1 2">
    <name type="scientific">Mycolicibacterium conceptionense</name>
    <dbReference type="NCBI Taxonomy" id="451644"/>
    <lineage>
        <taxon>Bacteria</taxon>
        <taxon>Bacillati</taxon>
        <taxon>Actinomycetota</taxon>
        <taxon>Actinomycetes</taxon>
        <taxon>Mycobacteriales</taxon>
        <taxon>Mycobacteriaceae</taxon>
        <taxon>Mycolicibacterium</taxon>
    </lineage>
</organism>
<sequence>MILRPNFIDTPRHRQLPITLINPREESRYQMALEQ</sequence>
<evidence type="ECO:0000313" key="1">
    <source>
        <dbReference type="EMBL" id="CQD03532.1"/>
    </source>
</evidence>